<sequence length="96" mass="11140">MLHQSLVDLLFPCPDNTIHDLAFSHEEKSGHRLDFELFSNGLQFVNVDLEEDNVEELLGHVYKDWCNEAARWAPCSSEVYHNLSQVRDQKSEVEHS</sequence>
<dbReference type="EMBL" id="QGKY02000164">
    <property type="protein sequence ID" value="KAF2595235.1"/>
    <property type="molecule type" value="Genomic_DNA"/>
</dbReference>
<name>A0A8S9KLE0_BRACR</name>
<evidence type="ECO:0000313" key="1">
    <source>
        <dbReference type="EMBL" id="KAF2595235.1"/>
    </source>
</evidence>
<gene>
    <name evidence="1" type="ORF">F2Q70_00042386</name>
</gene>
<protein>
    <submittedName>
        <fullName evidence="1">Uncharacterized protein</fullName>
    </submittedName>
</protein>
<accession>A0A8S9KLE0</accession>
<dbReference type="AlphaFoldDB" id="A0A8S9KLE0"/>
<proteinExistence type="predicted"/>
<comment type="caution">
    <text evidence="1">The sequence shown here is derived from an EMBL/GenBank/DDBJ whole genome shotgun (WGS) entry which is preliminary data.</text>
</comment>
<organism evidence="1">
    <name type="scientific">Brassica cretica</name>
    <name type="common">Mustard</name>
    <dbReference type="NCBI Taxonomy" id="69181"/>
    <lineage>
        <taxon>Eukaryota</taxon>
        <taxon>Viridiplantae</taxon>
        <taxon>Streptophyta</taxon>
        <taxon>Embryophyta</taxon>
        <taxon>Tracheophyta</taxon>
        <taxon>Spermatophyta</taxon>
        <taxon>Magnoliopsida</taxon>
        <taxon>eudicotyledons</taxon>
        <taxon>Gunneridae</taxon>
        <taxon>Pentapetalae</taxon>
        <taxon>rosids</taxon>
        <taxon>malvids</taxon>
        <taxon>Brassicales</taxon>
        <taxon>Brassicaceae</taxon>
        <taxon>Brassiceae</taxon>
        <taxon>Brassica</taxon>
    </lineage>
</organism>
<reference evidence="1" key="1">
    <citation type="submission" date="2019-12" db="EMBL/GenBank/DDBJ databases">
        <title>Genome sequencing and annotation of Brassica cretica.</title>
        <authorList>
            <person name="Studholme D.J."/>
            <person name="Sarris P.F."/>
        </authorList>
    </citation>
    <scope>NUCLEOTIDE SEQUENCE</scope>
    <source>
        <strain evidence="1">PFS-102/07</strain>
        <tissue evidence="1">Leaf</tissue>
    </source>
</reference>